<sequence length="247" mass="25656">MLVVAMLGLDRPHCQAGVLGGLRNIRQLAGEDKFEVDFFIAADSSGLNTVGLDLDLVELDIFNSTVNSTALAGVAPLAGDPNAYSRVTLGLTAPFDAWLDGSDQQRFGPVTRSDPARAVWSAFDTGSPRYPMTNSAPFQFGTFTFDYSGLGLGIGDSITLDITGKVDPNDNSLRTSSAAVFPIGGDSKVLNFEFGTVGESSLTFTLTSGSGGGGGGSGGVVPEPGSGLTLLGLVGLSWTTLRRRKPR</sequence>
<evidence type="ECO:0000313" key="1">
    <source>
        <dbReference type="EMBL" id="QDV47330.1"/>
    </source>
</evidence>
<reference evidence="1 2" key="1">
    <citation type="submission" date="2019-03" db="EMBL/GenBank/DDBJ databases">
        <title>Deep-cultivation of Planctomycetes and their phenomic and genomic characterization uncovers novel biology.</title>
        <authorList>
            <person name="Wiegand S."/>
            <person name="Jogler M."/>
            <person name="Boedeker C."/>
            <person name="Pinto D."/>
            <person name="Vollmers J."/>
            <person name="Rivas-Marin E."/>
            <person name="Kohn T."/>
            <person name="Peeters S.H."/>
            <person name="Heuer A."/>
            <person name="Rast P."/>
            <person name="Oberbeckmann S."/>
            <person name="Bunk B."/>
            <person name="Jeske O."/>
            <person name="Meyerdierks A."/>
            <person name="Storesund J.E."/>
            <person name="Kallscheuer N."/>
            <person name="Luecker S."/>
            <person name="Lage O.M."/>
            <person name="Pohl T."/>
            <person name="Merkel B.J."/>
            <person name="Hornburger P."/>
            <person name="Mueller R.-W."/>
            <person name="Bruemmer F."/>
            <person name="Labrenz M."/>
            <person name="Spormann A.M."/>
            <person name="Op den Camp H."/>
            <person name="Overmann J."/>
            <person name="Amann R."/>
            <person name="Jetten M.S.M."/>
            <person name="Mascher T."/>
            <person name="Medema M.H."/>
            <person name="Devos D.P."/>
            <person name="Kaster A.-K."/>
            <person name="Ovreas L."/>
            <person name="Rohde M."/>
            <person name="Galperin M.Y."/>
            <person name="Jogler C."/>
        </authorList>
    </citation>
    <scope>NUCLEOTIDE SEQUENCE [LARGE SCALE GENOMIC DNA]</scope>
    <source>
        <strain evidence="1 2">Enr13</strain>
    </source>
</reference>
<dbReference type="AlphaFoldDB" id="A0A518I2J4"/>
<dbReference type="EMBL" id="CP037423">
    <property type="protein sequence ID" value="QDV47330.1"/>
    <property type="molecule type" value="Genomic_DNA"/>
</dbReference>
<proteinExistence type="predicted"/>
<protein>
    <recommendedName>
        <fullName evidence="3">PEP-CTERM protein-sorting domain-containing protein</fullName>
    </recommendedName>
</protein>
<accession>A0A518I2J4</accession>
<dbReference type="RefSeq" id="WP_145391410.1">
    <property type="nucleotide sequence ID" value="NZ_CP037423.1"/>
</dbReference>
<name>A0A518I2J4_9BACT</name>
<evidence type="ECO:0008006" key="3">
    <source>
        <dbReference type="Google" id="ProtNLM"/>
    </source>
</evidence>
<dbReference type="Proteomes" id="UP000319004">
    <property type="component" value="Chromosome"/>
</dbReference>
<evidence type="ECO:0000313" key="2">
    <source>
        <dbReference type="Proteomes" id="UP000319004"/>
    </source>
</evidence>
<dbReference type="KEGG" id="snep:Enr13x_72390"/>
<gene>
    <name evidence="1" type="ORF">Enr13x_72390</name>
</gene>
<dbReference type="OrthoDB" id="285178at2"/>
<keyword evidence="2" id="KW-1185">Reference proteome</keyword>
<organism evidence="1 2">
    <name type="scientific">Stieleria neptunia</name>
    <dbReference type="NCBI Taxonomy" id="2527979"/>
    <lineage>
        <taxon>Bacteria</taxon>
        <taxon>Pseudomonadati</taxon>
        <taxon>Planctomycetota</taxon>
        <taxon>Planctomycetia</taxon>
        <taxon>Pirellulales</taxon>
        <taxon>Pirellulaceae</taxon>
        <taxon>Stieleria</taxon>
    </lineage>
</organism>